<keyword evidence="2" id="KW-1185">Reference proteome</keyword>
<dbReference type="InterPro" id="IPR029044">
    <property type="entry name" value="Nucleotide-diphossugar_trans"/>
</dbReference>
<dbReference type="PANTHER" id="PTHR31834:SF1">
    <property type="entry name" value="INITIATION-SPECIFIC ALPHA-1,6-MANNOSYLTRANSFERASE"/>
    <property type="match status" value="1"/>
</dbReference>
<dbReference type="PANTHER" id="PTHR31834">
    <property type="entry name" value="INITIATION-SPECIFIC ALPHA-1,6-MANNOSYLTRANSFERASE"/>
    <property type="match status" value="1"/>
</dbReference>
<dbReference type="InterPro" id="IPR039367">
    <property type="entry name" value="Och1-like"/>
</dbReference>
<dbReference type="Proteomes" id="UP001169027">
    <property type="component" value="Unassembled WGS sequence"/>
</dbReference>
<reference evidence="1" key="1">
    <citation type="submission" date="2023-06" db="EMBL/GenBank/DDBJ databases">
        <authorList>
            <person name="Jiang Y."/>
            <person name="Liu Q."/>
        </authorList>
    </citation>
    <scope>NUCLEOTIDE SEQUENCE</scope>
    <source>
        <strain evidence="1">CGMCC 1.12090</strain>
    </source>
</reference>
<organism evidence="1 2">
    <name type="scientific">Variovorax ginsengisoli</name>
    <dbReference type="NCBI Taxonomy" id="363844"/>
    <lineage>
        <taxon>Bacteria</taxon>
        <taxon>Pseudomonadati</taxon>
        <taxon>Pseudomonadota</taxon>
        <taxon>Betaproteobacteria</taxon>
        <taxon>Burkholderiales</taxon>
        <taxon>Comamonadaceae</taxon>
        <taxon>Variovorax</taxon>
    </lineage>
</organism>
<protein>
    <submittedName>
        <fullName evidence="1">Glycosyltransferase</fullName>
    </submittedName>
</protein>
<evidence type="ECO:0000313" key="1">
    <source>
        <dbReference type="EMBL" id="MDO1531110.1"/>
    </source>
</evidence>
<name>A0ABT8RX95_9BURK</name>
<proteinExistence type="predicted"/>
<sequence length="246" mass="28280">MLQKPLLTRIPRILHQTNAHAALPAELAEHVRKLQVQNPGWRYEFYDDNACVDFICKNYDPRIQKAYDRINPRYGAARADFFRYLLIYRVGGVYLDLKSGLTKRLDDIVSSHEYLLSHWDNGPDGTHPGWGGHFSNFPQGEFQNWYVAAAPRHVILRAVIEHVLNNIENYTVERFGVGPEGVFYTTGPVAYTEAIVPLLKSANYHLERTNYKMGFIFNALGPQYRKLVYESRPHYSALDEPVVLPG</sequence>
<dbReference type="RefSeq" id="WP_301803173.1">
    <property type="nucleotide sequence ID" value="NZ_JAUJZH010000001.1"/>
</dbReference>
<dbReference type="Pfam" id="PF04488">
    <property type="entry name" value="Gly_transf_sug"/>
    <property type="match status" value="1"/>
</dbReference>
<accession>A0ABT8RX95</accession>
<evidence type="ECO:0000313" key="2">
    <source>
        <dbReference type="Proteomes" id="UP001169027"/>
    </source>
</evidence>
<dbReference type="EMBL" id="JAUKVY010000001">
    <property type="protein sequence ID" value="MDO1531110.1"/>
    <property type="molecule type" value="Genomic_DNA"/>
</dbReference>
<dbReference type="Gene3D" id="3.90.550.20">
    <property type="match status" value="1"/>
</dbReference>
<dbReference type="SUPFAM" id="SSF53448">
    <property type="entry name" value="Nucleotide-diphospho-sugar transferases"/>
    <property type="match status" value="1"/>
</dbReference>
<gene>
    <name evidence="1" type="ORF">Q2T77_02320</name>
</gene>
<comment type="caution">
    <text evidence="1">The sequence shown here is derived from an EMBL/GenBank/DDBJ whole genome shotgun (WGS) entry which is preliminary data.</text>
</comment>
<dbReference type="InterPro" id="IPR007577">
    <property type="entry name" value="GlycoTrfase_DXD_sugar-bd_CS"/>
</dbReference>